<name>A0A1I6L5C1_9BACT</name>
<dbReference type="AlphaFoldDB" id="A0A1I6L5C1"/>
<evidence type="ECO:0000313" key="2">
    <source>
        <dbReference type="Proteomes" id="UP000199024"/>
    </source>
</evidence>
<sequence>MTPAQTPTKRLKLAGVVTIYRKYAHPQHIIDRFNEGYGWNGAWHRPDMDIVSLYVDQRGEDDLTQERVDRHPGMKLCSTIEEALTLGTGKLAVDGVFVVAEHGTYPLNTNGIMMRPHYEFFKAITNVFRASGRSVPYFNDKELSWKWEWSKQMVDTARELNFPLQGGSSLAVTWRIPSVEFPLGAVTQEALSIGYGGMTSYDFHGLETLQCMVERRKGGESGVEWVQTYQGDAFWKAHEEGLWSKSLFNAALSRSSTVAPASPTFTNTFPTLEQLKKLVSKPVAYHYKHRDGLFSTMMLMDGLVRDFTFAAHIEGQSRPFSTQMYLPMPDGRTTLASFFSPLVNNAEQMFLTRKAQYPVERSLLTSGLLIAGVDSAIAGKRLDTPHLAAVTYQPNPASTFWRS</sequence>
<dbReference type="EMBL" id="FOZL01000001">
    <property type="protein sequence ID" value="SFR98675.1"/>
    <property type="molecule type" value="Genomic_DNA"/>
</dbReference>
<reference evidence="1 2" key="1">
    <citation type="submission" date="2016-10" db="EMBL/GenBank/DDBJ databases">
        <authorList>
            <person name="de Groot N.N."/>
        </authorList>
    </citation>
    <scope>NUCLEOTIDE SEQUENCE [LARGE SCALE GENOMIC DNA]</scope>
    <source>
        <strain evidence="1 2">DSM 21001</strain>
    </source>
</reference>
<dbReference type="Proteomes" id="UP000199024">
    <property type="component" value="Unassembled WGS sequence"/>
</dbReference>
<keyword evidence="2" id="KW-1185">Reference proteome</keyword>
<protein>
    <submittedName>
        <fullName evidence="1">Uncharacterized protein</fullName>
    </submittedName>
</protein>
<gene>
    <name evidence="1" type="ORF">SAMN05421771_0287</name>
</gene>
<dbReference type="OrthoDB" id="106454at2"/>
<proteinExistence type="predicted"/>
<dbReference type="STRING" id="474950.SAMN05421771_0287"/>
<dbReference type="RefSeq" id="WP_089835922.1">
    <property type="nucleotide sequence ID" value="NZ_FOZL01000001.1"/>
</dbReference>
<organism evidence="1 2">
    <name type="scientific">Granulicella pectinivorans</name>
    <dbReference type="NCBI Taxonomy" id="474950"/>
    <lineage>
        <taxon>Bacteria</taxon>
        <taxon>Pseudomonadati</taxon>
        <taxon>Acidobacteriota</taxon>
        <taxon>Terriglobia</taxon>
        <taxon>Terriglobales</taxon>
        <taxon>Acidobacteriaceae</taxon>
        <taxon>Granulicella</taxon>
    </lineage>
</organism>
<evidence type="ECO:0000313" key="1">
    <source>
        <dbReference type="EMBL" id="SFR98675.1"/>
    </source>
</evidence>
<accession>A0A1I6L5C1</accession>